<comment type="catalytic activity">
    <reaction evidence="5">
        <text>an anthocyanidin + UDP-alpha-D-glucose + H(+) = an anthocyanidin 3-O-beta-D-glucoside + UDP</text>
        <dbReference type="Rhea" id="RHEA:20093"/>
        <dbReference type="ChEBI" id="CHEBI:15378"/>
        <dbReference type="ChEBI" id="CHEBI:16307"/>
        <dbReference type="ChEBI" id="CHEBI:58223"/>
        <dbReference type="ChEBI" id="CHEBI:58885"/>
        <dbReference type="ChEBI" id="CHEBI:143576"/>
        <dbReference type="EC" id="2.4.1.115"/>
    </reaction>
</comment>
<keyword evidence="4 6" id="KW-0808">Transferase</keyword>
<gene>
    <name evidence="8" type="ORF">RCOM_0256350</name>
</gene>
<dbReference type="FunFam" id="3.40.50.2000:FF:000091">
    <property type="entry name" value="Glycosyltransferase"/>
    <property type="match status" value="1"/>
</dbReference>
<dbReference type="PROSITE" id="PS00375">
    <property type="entry name" value="UDPGT"/>
    <property type="match status" value="1"/>
</dbReference>
<organism evidence="8 9">
    <name type="scientific">Ricinus communis</name>
    <name type="common">Castor bean</name>
    <dbReference type="NCBI Taxonomy" id="3988"/>
    <lineage>
        <taxon>Eukaryota</taxon>
        <taxon>Viridiplantae</taxon>
        <taxon>Streptophyta</taxon>
        <taxon>Embryophyta</taxon>
        <taxon>Tracheophyta</taxon>
        <taxon>Spermatophyta</taxon>
        <taxon>Magnoliopsida</taxon>
        <taxon>eudicotyledons</taxon>
        <taxon>Gunneridae</taxon>
        <taxon>Pentapetalae</taxon>
        <taxon>rosids</taxon>
        <taxon>fabids</taxon>
        <taxon>Malpighiales</taxon>
        <taxon>Euphorbiaceae</taxon>
        <taxon>Acalyphoideae</taxon>
        <taxon>Acalypheae</taxon>
        <taxon>Ricinus</taxon>
    </lineage>
</organism>
<dbReference type="PANTHER" id="PTHR11926">
    <property type="entry name" value="GLUCOSYL/GLUCURONOSYL TRANSFERASES"/>
    <property type="match status" value="1"/>
</dbReference>
<sequence length="453" mass="49758">MPDNNNNNNFTKHVAVLAFPFATHGAPLLSLVGRLSTASPHALFSFFSTAESNATIFKKHKSSEAVKSFNVEDGMPVNYVFSGNPLEPVENFLKATPGNFKSAMDAAVKESGMAFSCIITDAFFWFAAEMAQDLQIPWVALWTAGPRSLLMHLETDLIREKLGVNAGTIELEKSVDFLPGFSALPPSRIPAEIIAEDLTAAFPTMLHKMGLMLPRANSVAINSFEELDAALLDEFKPKLQNFLNIGPLVLTLPDQNFYDPQSCLEWLDKQKKDSVVYISFGSVIMPPPHELSALAEALEACGFPFIWSFRGNPEEKLPKGFLDRTKEKGKIVSWAPQLNILQHTSTRAFMTHCGWNSVLESIAGGVPLICRPFFGDQYLNTWTVEAVWGVGVEIEGGTITKDNAIKALELVLLSAEGKQMKRKLEDLKKLAFDAASSHGSSTANFETLVKVVT</sequence>
<dbReference type="CDD" id="cd03784">
    <property type="entry name" value="GT1_Gtf-like"/>
    <property type="match status" value="1"/>
</dbReference>
<protein>
    <recommendedName>
        <fullName evidence="7">Glycosyltransferase</fullName>
        <ecNumber evidence="7">2.4.1.-</ecNumber>
    </recommendedName>
</protein>
<dbReference type="GO" id="GO:0009718">
    <property type="term" value="P:anthocyanin-containing compound biosynthetic process"/>
    <property type="evidence" value="ECO:0007669"/>
    <property type="project" value="UniProtKB-UniPathway"/>
</dbReference>
<dbReference type="KEGG" id="rcu:8263544"/>
<dbReference type="EMBL" id="EQ974621">
    <property type="protein sequence ID" value="EEF28495.1"/>
    <property type="molecule type" value="Genomic_DNA"/>
</dbReference>
<dbReference type="InParanoid" id="B9T6L9"/>
<evidence type="ECO:0000256" key="1">
    <source>
        <dbReference type="ARBA" id="ARBA00004935"/>
    </source>
</evidence>
<evidence type="ECO:0000256" key="2">
    <source>
        <dbReference type="ARBA" id="ARBA00009995"/>
    </source>
</evidence>
<dbReference type="OMA" id="DRHAPRT"/>
<dbReference type="AlphaFoldDB" id="B9T6L9"/>
<keyword evidence="3 6" id="KW-0328">Glycosyltransferase</keyword>
<keyword evidence="9" id="KW-1185">Reference proteome</keyword>
<dbReference type="UniPathway" id="UPA00009"/>
<comment type="similarity">
    <text evidence="2 6">Belongs to the UDP-glycosyltransferase family.</text>
</comment>
<dbReference type="GO" id="GO:0047213">
    <property type="term" value="F:anthocyanidin 3-O-glucosyltransferase activity"/>
    <property type="evidence" value="ECO:0007669"/>
    <property type="project" value="UniProtKB-EC"/>
</dbReference>
<proteinExistence type="inferred from homology"/>
<reference evidence="9" key="1">
    <citation type="journal article" date="2010" name="Nat. Biotechnol.">
        <title>Draft genome sequence of the oilseed species Ricinus communis.</title>
        <authorList>
            <person name="Chan A.P."/>
            <person name="Crabtree J."/>
            <person name="Zhao Q."/>
            <person name="Lorenzi H."/>
            <person name="Orvis J."/>
            <person name="Puiu D."/>
            <person name="Melake-Berhan A."/>
            <person name="Jones K.M."/>
            <person name="Redman J."/>
            <person name="Chen G."/>
            <person name="Cahoon E.B."/>
            <person name="Gedil M."/>
            <person name="Stanke M."/>
            <person name="Haas B.J."/>
            <person name="Wortman J.R."/>
            <person name="Fraser-Liggett C.M."/>
            <person name="Ravel J."/>
            <person name="Rabinowicz P.D."/>
        </authorList>
    </citation>
    <scope>NUCLEOTIDE SEQUENCE [LARGE SCALE GENOMIC DNA]</scope>
    <source>
        <strain evidence="9">cv. Hale</strain>
    </source>
</reference>
<evidence type="ECO:0000256" key="5">
    <source>
        <dbReference type="ARBA" id="ARBA00047606"/>
    </source>
</evidence>
<dbReference type="InterPro" id="IPR035595">
    <property type="entry name" value="UDP_glycos_trans_CS"/>
</dbReference>
<evidence type="ECO:0000313" key="8">
    <source>
        <dbReference type="EMBL" id="EEF28495.1"/>
    </source>
</evidence>
<dbReference type="eggNOG" id="KOG1192">
    <property type="taxonomic scope" value="Eukaryota"/>
</dbReference>
<dbReference type="InterPro" id="IPR002213">
    <property type="entry name" value="UDP_glucos_trans"/>
</dbReference>
<dbReference type="EC" id="2.4.1.-" evidence="7"/>
<evidence type="ECO:0000313" key="9">
    <source>
        <dbReference type="Proteomes" id="UP000008311"/>
    </source>
</evidence>
<dbReference type="Pfam" id="PF00201">
    <property type="entry name" value="UDPGT"/>
    <property type="match status" value="1"/>
</dbReference>
<evidence type="ECO:0000256" key="3">
    <source>
        <dbReference type="ARBA" id="ARBA00022676"/>
    </source>
</evidence>
<dbReference type="SUPFAM" id="SSF53756">
    <property type="entry name" value="UDP-Glycosyltransferase/glycogen phosphorylase"/>
    <property type="match status" value="1"/>
</dbReference>
<name>B9T6L9_RICCO</name>
<dbReference type="PANTHER" id="PTHR11926:SF774">
    <property type="entry name" value="UDP-GLYCOSYLTRANSFERASE 85A1-RELATED"/>
    <property type="match status" value="1"/>
</dbReference>
<comment type="pathway">
    <text evidence="1">Pigment biosynthesis; anthocyanin biosynthesis.</text>
</comment>
<dbReference type="STRING" id="3988.B9T6L9"/>
<dbReference type="FunFam" id="3.40.50.2000:FF:000129">
    <property type="entry name" value="Glycosyltransferase"/>
    <property type="match status" value="1"/>
</dbReference>
<dbReference type="Gene3D" id="3.40.50.2000">
    <property type="entry name" value="Glycogen Phosphorylase B"/>
    <property type="match status" value="2"/>
</dbReference>
<evidence type="ECO:0000256" key="7">
    <source>
        <dbReference type="RuleBase" id="RU362057"/>
    </source>
</evidence>
<evidence type="ECO:0000256" key="6">
    <source>
        <dbReference type="RuleBase" id="RU003718"/>
    </source>
</evidence>
<evidence type="ECO:0000256" key="4">
    <source>
        <dbReference type="ARBA" id="ARBA00022679"/>
    </source>
</evidence>
<accession>B9T6L9</accession>
<dbReference type="OrthoDB" id="5835829at2759"/>
<dbReference type="GO" id="GO:0035251">
    <property type="term" value="F:UDP-glucosyltransferase activity"/>
    <property type="evidence" value="ECO:0000318"/>
    <property type="project" value="GO_Central"/>
</dbReference>
<dbReference type="Proteomes" id="UP000008311">
    <property type="component" value="Unassembled WGS sequence"/>
</dbReference>